<dbReference type="Pfam" id="PF08501">
    <property type="entry name" value="Shikimate_dh_N"/>
    <property type="match status" value="1"/>
</dbReference>
<evidence type="ECO:0000259" key="1">
    <source>
        <dbReference type="Pfam" id="PF01488"/>
    </source>
</evidence>
<sequence length="532" mass="58648">MTSILSNGTEEDLISTRYHKHLQTFIISLTFPDLSTVATQDLTRISYGGQIWELRADFLRSPNSNEASKANLVTNQLQMLRKASDLPVIFTIRTVSQGGQFPDEAVDEALEMILSAIDEGCEYIDVQVSWPDTMREAIVNAKRQSQLIASIHDWTGEVKWADDQLEQYITAASFGDILKLSLLASRMEECHDLVEFLRRYRKAYAKPMIAIAMGQEGQLSRMMGPISFVTHPLLPRSSAPGQLSVAQVHQGLHIIGQLPKRKFFIFGNNIAHSLSPTIHNAAFAELGLPHDYSIFQTPQMDDKVHEILAQPDFGGASVTFPHKLNIQPMLDSLSPSATKLGAVNTVIVVESPSGRKLRGDNTDWLGILQCIQSGHNVQCETATVIGSGGAARAALFALQNMGVQRVAVVNRSISNAEVVCKEFSSLNTEIYDSLTKAPASNIIVSCIPADDITEADIPAHVFANRPGILIEMAYRPQITALMEVAGRLPQWTVYGGVDVLRLQAYAQFELWTGWRAPITVIEKALREQIARA</sequence>
<dbReference type="InterPro" id="IPR010110">
    <property type="entry name" value="Shikimate_DH_AroM-type"/>
</dbReference>
<dbReference type="Gene3D" id="3.40.50.10860">
    <property type="entry name" value="Leucine Dehydrogenase, chain A, domain 1"/>
    <property type="match status" value="1"/>
</dbReference>
<protein>
    <recommendedName>
        <fullName evidence="6">3-dehydroquinate dehydratase</fullName>
    </recommendedName>
</protein>
<dbReference type="NCBIfam" id="TIGR01093">
    <property type="entry name" value="aroD"/>
    <property type="match status" value="1"/>
</dbReference>
<accession>A0AAV9NST5</accession>
<dbReference type="AlphaFoldDB" id="A0AAV9NST5"/>
<dbReference type="Pfam" id="PF18317">
    <property type="entry name" value="SDH_C"/>
    <property type="match status" value="1"/>
</dbReference>
<dbReference type="RefSeq" id="XP_064712673.1">
    <property type="nucleotide sequence ID" value="XM_064844813.1"/>
</dbReference>
<dbReference type="SUPFAM" id="SSF51569">
    <property type="entry name" value="Aldolase"/>
    <property type="match status" value="1"/>
</dbReference>
<evidence type="ECO:0000259" key="3">
    <source>
        <dbReference type="Pfam" id="PF18317"/>
    </source>
</evidence>
<dbReference type="InterPro" id="IPR041121">
    <property type="entry name" value="SDH_C"/>
</dbReference>
<name>A0AAV9NST5_9EURO</name>
<dbReference type="Proteomes" id="UP001358417">
    <property type="component" value="Unassembled WGS sequence"/>
</dbReference>
<dbReference type="GO" id="GO:0003855">
    <property type="term" value="F:3-dehydroquinate dehydratase activity"/>
    <property type="evidence" value="ECO:0007669"/>
    <property type="project" value="InterPro"/>
</dbReference>
<dbReference type="PANTHER" id="PTHR21089">
    <property type="entry name" value="SHIKIMATE DEHYDROGENASE"/>
    <property type="match status" value="1"/>
</dbReference>
<feature type="domain" description="SDH C-terminal" evidence="3">
    <location>
        <begin position="503"/>
        <end position="526"/>
    </location>
</feature>
<dbReference type="InterPro" id="IPR022893">
    <property type="entry name" value="Shikimate_DH_fam"/>
</dbReference>
<feature type="domain" description="Quinate/shikimate 5-dehydrogenase/glutamyl-tRNA reductase" evidence="1">
    <location>
        <begin position="376"/>
        <end position="451"/>
    </location>
</feature>
<dbReference type="CDD" id="cd00502">
    <property type="entry name" value="DHQase_I"/>
    <property type="match status" value="1"/>
</dbReference>
<dbReference type="Gene3D" id="3.40.50.720">
    <property type="entry name" value="NAD(P)-binding Rossmann-like Domain"/>
    <property type="match status" value="1"/>
</dbReference>
<dbReference type="NCBIfam" id="TIGR01809">
    <property type="entry name" value="Shik-DH-AROM"/>
    <property type="match status" value="1"/>
</dbReference>
<evidence type="ECO:0000313" key="5">
    <source>
        <dbReference type="Proteomes" id="UP001358417"/>
    </source>
</evidence>
<dbReference type="PANTHER" id="PTHR21089:SF1">
    <property type="entry name" value="BIFUNCTIONAL 3-DEHYDROQUINATE DEHYDRATASE_SHIKIMATE DEHYDROGENASE, CHLOROPLASTIC"/>
    <property type="match status" value="1"/>
</dbReference>
<evidence type="ECO:0000313" key="4">
    <source>
        <dbReference type="EMBL" id="KAK5065349.1"/>
    </source>
</evidence>
<proteinExistence type="predicted"/>
<dbReference type="InterPro" id="IPR046346">
    <property type="entry name" value="Aminoacid_DH-like_N_sf"/>
</dbReference>
<feature type="domain" description="Shikimate dehydrogenase substrate binding N-terminal" evidence="2">
    <location>
        <begin position="265"/>
        <end position="346"/>
    </location>
</feature>
<evidence type="ECO:0000259" key="2">
    <source>
        <dbReference type="Pfam" id="PF08501"/>
    </source>
</evidence>
<dbReference type="InterPro" id="IPR006151">
    <property type="entry name" value="Shikm_DH/Glu-tRNA_Rdtase"/>
</dbReference>
<dbReference type="InterPro" id="IPR013708">
    <property type="entry name" value="Shikimate_DH-bd_N"/>
</dbReference>
<evidence type="ECO:0008006" key="6">
    <source>
        <dbReference type="Google" id="ProtNLM"/>
    </source>
</evidence>
<dbReference type="GO" id="GO:0004764">
    <property type="term" value="F:shikimate 3-dehydrogenase (NADP+) activity"/>
    <property type="evidence" value="ECO:0007669"/>
    <property type="project" value="InterPro"/>
</dbReference>
<gene>
    <name evidence="4" type="ORF">LTR84_001187</name>
</gene>
<organism evidence="4 5">
    <name type="scientific">Exophiala bonariae</name>
    <dbReference type="NCBI Taxonomy" id="1690606"/>
    <lineage>
        <taxon>Eukaryota</taxon>
        <taxon>Fungi</taxon>
        <taxon>Dikarya</taxon>
        <taxon>Ascomycota</taxon>
        <taxon>Pezizomycotina</taxon>
        <taxon>Eurotiomycetes</taxon>
        <taxon>Chaetothyriomycetidae</taxon>
        <taxon>Chaetothyriales</taxon>
        <taxon>Herpotrichiellaceae</taxon>
        <taxon>Exophiala</taxon>
    </lineage>
</organism>
<dbReference type="GO" id="GO:0019632">
    <property type="term" value="P:shikimate metabolic process"/>
    <property type="evidence" value="ECO:0007669"/>
    <property type="project" value="TreeGrafter"/>
</dbReference>
<reference evidence="4 5" key="1">
    <citation type="submission" date="2023-08" db="EMBL/GenBank/DDBJ databases">
        <title>Black Yeasts Isolated from many extreme environments.</title>
        <authorList>
            <person name="Coleine C."/>
            <person name="Stajich J.E."/>
            <person name="Selbmann L."/>
        </authorList>
    </citation>
    <scope>NUCLEOTIDE SEQUENCE [LARGE SCALE GENOMIC DNA]</scope>
    <source>
        <strain evidence="4 5">CCFEE 5792</strain>
    </source>
</reference>
<dbReference type="GO" id="GO:0009423">
    <property type="term" value="P:chorismate biosynthetic process"/>
    <property type="evidence" value="ECO:0007669"/>
    <property type="project" value="TreeGrafter"/>
</dbReference>
<dbReference type="InterPro" id="IPR013785">
    <property type="entry name" value="Aldolase_TIM"/>
</dbReference>
<dbReference type="InterPro" id="IPR036291">
    <property type="entry name" value="NAD(P)-bd_dom_sf"/>
</dbReference>
<dbReference type="GO" id="GO:0005737">
    <property type="term" value="C:cytoplasm"/>
    <property type="evidence" value="ECO:0007669"/>
    <property type="project" value="InterPro"/>
</dbReference>
<dbReference type="Pfam" id="PF01488">
    <property type="entry name" value="Shikimate_DH"/>
    <property type="match status" value="1"/>
</dbReference>
<dbReference type="EMBL" id="JAVRRD010000001">
    <property type="protein sequence ID" value="KAK5065349.1"/>
    <property type="molecule type" value="Genomic_DNA"/>
</dbReference>
<comment type="caution">
    <text evidence="4">The sequence shown here is derived from an EMBL/GenBank/DDBJ whole genome shotgun (WGS) entry which is preliminary data.</text>
</comment>
<dbReference type="CDD" id="cd01065">
    <property type="entry name" value="NAD_bind_Shikimate_DH"/>
    <property type="match status" value="1"/>
</dbReference>
<dbReference type="SUPFAM" id="SSF51735">
    <property type="entry name" value="NAD(P)-binding Rossmann-fold domains"/>
    <property type="match status" value="1"/>
</dbReference>
<keyword evidence="5" id="KW-1185">Reference proteome</keyword>
<dbReference type="InterPro" id="IPR001381">
    <property type="entry name" value="DHquinase_I"/>
</dbReference>
<dbReference type="Pfam" id="PF01487">
    <property type="entry name" value="DHquinase_I"/>
    <property type="match status" value="1"/>
</dbReference>
<dbReference type="GeneID" id="89969409"/>
<dbReference type="SUPFAM" id="SSF53223">
    <property type="entry name" value="Aminoacid dehydrogenase-like, N-terminal domain"/>
    <property type="match status" value="1"/>
</dbReference>
<dbReference type="Gene3D" id="3.20.20.70">
    <property type="entry name" value="Aldolase class I"/>
    <property type="match status" value="1"/>
</dbReference>